<name>A0AAV1FXX1_XYRNO</name>
<evidence type="ECO:0000313" key="2">
    <source>
        <dbReference type="Proteomes" id="UP001178508"/>
    </source>
</evidence>
<protein>
    <submittedName>
        <fullName evidence="1">Uncharacterized protein</fullName>
    </submittedName>
</protein>
<reference evidence="1" key="1">
    <citation type="submission" date="2023-08" db="EMBL/GenBank/DDBJ databases">
        <authorList>
            <person name="Alioto T."/>
            <person name="Alioto T."/>
            <person name="Gomez Garrido J."/>
        </authorList>
    </citation>
    <scope>NUCLEOTIDE SEQUENCE</scope>
</reference>
<organism evidence="1 2">
    <name type="scientific">Xyrichtys novacula</name>
    <name type="common">Pearly razorfish</name>
    <name type="synonym">Hemipteronotus novacula</name>
    <dbReference type="NCBI Taxonomy" id="13765"/>
    <lineage>
        <taxon>Eukaryota</taxon>
        <taxon>Metazoa</taxon>
        <taxon>Chordata</taxon>
        <taxon>Craniata</taxon>
        <taxon>Vertebrata</taxon>
        <taxon>Euteleostomi</taxon>
        <taxon>Actinopterygii</taxon>
        <taxon>Neopterygii</taxon>
        <taxon>Teleostei</taxon>
        <taxon>Neoteleostei</taxon>
        <taxon>Acanthomorphata</taxon>
        <taxon>Eupercaria</taxon>
        <taxon>Labriformes</taxon>
        <taxon>Labridae</taxon>
        <taxon>Xyrichtys</taxon>
    </lineage>
</organism>
<dbReference type="Proteomes" id="UP001178508">
    <property type="component" value="Chromosome 11"/>
</dbReference>
<dbReference type="EMBL" id="OY660874">
    <property type="protein sequence ID" value="CAJ1066501.1"/>
    <property type="molecule type" value="Genomic_DNA"/>
</dbReference>
<evidence type="ECO:0000313" key="1">
    <source>
        <dbReference type="EMBL" id="CAJ1066501.1"/>
    </source>
</evidence>
<keyword evidence="2" id="KW-1185">Reference proteome</keyword>
<dbReference type="Gene3D" id="3.40.50.12700">
    <property type="match status" value="1"/>
</dbReference>
<dbReference type="SUPFAM" id="SSF52266">
    <property type="entry name" value="SGNH hydrolase"/>
    <property type="match status" value="1"/>
</dbReference>
<proteinExistence type="predicted"/>
<accession>A0AAV1FXX1</accession>
<dbReference type="AlphaFoldDB" id="A0AAV1FXX1"/>
<sequence>MAATITFPLTSPPRCDGCLEKSRSIAQLEHCIADLHWIRNEEKLLDSVITLGAVSKVVVHVGCNETARKQSELLKIDFRDLLRLLRTTGKAVFISGSIPTLARGAERFSRLLSLNTWLLSACRDYQVGFIDNFNLFWNRYSA</sequence>
<gene>
    <name evidence="1" type="ORF">XNOV1_A037799</name>
</gene>